<keyword evidence="1" id="KW-1133">Transmembrane helix</keyword>
<proteinExistence type="predicted"/>
<dbReference type="EMBL" id="AHBZ03000025">
    <property type="protein sequence ID" value="KAF7767477.1"/>
    <property type="molecule type" value="Genomic_DNA"/>
</dbReference>
<dbReference type="Proteomes" id="UP000016487">
    <property type="component" value="Unassembled WGS sequence"/>
</dbReference>
<gene>
    <name evidence="2" type="ORF">PCIT_a4367</name>
</gene>
<name>A0AAD4FQK6_9GAMM</name>
<feature type="transmembrane region" description="Helical" evidence="1">
    <location>
        <begin position="6"/>
        <end position="27"/>
    </location>
</feature>
<reference evidence="2" key="1">
    <citation type="journal article" date="2012" name="J. Bacteriol.">
        <title>Genome sequences of type strains of seven species of the marine bacterium Pseudoalteromonas.</title>
        <authorList>
            <person name="Xie B.B."/>
            <person name="Shu Y.L."/>
            <person name="Qin Q.L."/>
            <person name="Rong J.C."/>
            <person name="Zhang X.Y."/>
            <person name="Chen X.L."/>
            <person name="Shi M."/>
            <person name="He H.L."/>
            <person name="Zhou B.C."/>
            <person name="Zhang Y.Z."/>
        </authorList>
    </citation>
    <scope>NUCLEOTIDE SEQUENCE</scope>
    <source>
        <strain evidence="2">DSM 8771</strain>
    </source>
</reference>
<evidence type="ECO:0000313" key="3">
    <source>
        <dbReference type="Proteomes" id="UP000016487"/>
    </source>
</evidence>
<sequence length="42" mass="5119">MYIYLLWWLFVVFLWFYSLLCVVLFYFKLAISNVCGIFVDVA</sequence>
<comment type="caution">
    <text evidence="2">The sequence shown here is derived from an EMBL/GenBank/DDBJ whole genome shotgun (WGS) entry which is preliminary data.</text>
</comment>
<reference evidence="2" key="2">
    <citation type="submission" date="2015-03" db="EMBL/GenBank/DDBJ databases">
        <title>Genome sequence of Pseudoalteromonas citrea.</title>
        <authorList>
            <person name="Xie B.-B."/>
            <person name="Rong J.-C."/>
            <person name="Qin Q.-L."/>
            <person name="Zhang Y.-Z."/>
        </authorList>
    </citation>
    <scope>NUCLEOTIDE SEQUENCE</scope>
    <source>
        <strain evidence="2">DSM 8771</strain>
    </source>
</reference>
<keyword evidence="1" id="KW-0812">Transmembrane</keyword>
<organism evidence="2 3">
    <name type="scientific">Pseudoalteromonas citrea</name>
    <dbReference type="NCBI Taxonomy" id="43655"/>
    <lineage>
        <taxon>Bacteria</taxon>
        <taxon>Pseudomonadati</taxon>
        <taxon>Pseudomonadota</taxon>
        <taxon>Gammaproteobacteria</taxon>
        <taxon>Alteromonadales</taxon>
        <taxon>Pseudoalteromonadaceae</taxon>
        <taxon>Pseudoalteromonas</taxon>
    </lineage>
</organism>
<dbReference type="AlphaFoldDB" id="A0AAD4FQK6"/>
<keyword evidence="1" id="KW-0472">Membrane</keyword>
<accession>A0AAD4FQK6</accession>
<protein>
    <submittedName>
        <fullName evidence="2">Uncharacterized protein</fullName>
    </submittedName>
</protein>
<evidence type="ECO:0000256" key="1">
    <source>
        <dbReference type="SAM" id="Phobius"/>
    </source>
</evidence>
<evidence type="ECO:0000313" key="2">
    <source>
        <dbReference type="EMBL" id="KAF7767477.1"/>
    </source>
</evidence>